<keyword evidence="10" id="KW-1185">Reference proteome</keyword>
<keyword evidence="3 8" id="KW-0375">Hydrogen ion transport</keyword>
<dbReference type="Pfam" id="PF00213">
    <property type="entry name" value="OSCP"/>
    <property type="match status" value="1"/>
</dbReference>
<evidence type="ECO:0000256" key="4">
    <source>
        <dbReference type="ARBA" id="ARBA00023065"/>
    </source>
</evidence>
<evidence type="ECO:0000256" key="8">
    <source>
        <dbReference type="HAMAP-Rule" id="MF_01416"/>
    </source>
</evidence>
<evidence type="ECO:0000313" key="9">
    <source>
        <dbReference type="EMBL" id="QXM06708.1"/>
    </source>
</evidence>
<keyword evidence="4 8" id="KW-0406">Ion transport</keyword>
<keyword evidence="6 8" id="KW-0139">CF(1)</keyword>
<name>A0ABX8RCH1_9CLOT</name>
<proteinExistence type="inferred from homology"/>
<dbReference type="HAMAP" id="MF_01416">
    <property type="entry name" value="ATP_synth_delta_bact"/>
    <property type="match status" value="1"/>
</dbReference>
<dbReference type="RefSeq" id="WP_218283404.1">
    <property type="nucleotide sequence ID" value="NZ_CP078093.1"/>
</dbReference>
<evidence type="ECO:0000256" key="3">
    <source>
        <dbReference type="ARBA" id="ARBA00022781"/>
    </source>
</evidence>
<reference evidence="9" key="1">
    <citation type="submission" date="2021-07" db="EMBL/GenBank/DDBJ databases">
        <title>Complete genome sequence of Crassaminicella sp. 143-21, isolated from a deep-sea hydrothermal vent.</title>
        <authorList>
            <person name="Li X."/>
        </authorList>
    </citation>
    <scope>NUCLEOTIDE SEQUENCE</scope>
    <source>
        <strain evidence="9">143-21</strain>
    </source>
</reference>
<protein>
    <recommendedName>
        <fullName evidence="8">ATP synthase subunit delta</fullName>
    </recommendedName>
    <alternativeName>
        <fullName evidence="8">ATP synthase F(1) sector subunit delta</fullName>
    </alternativeName>
    <alternativeName>
        <fullName evidence="8">F-type ATPase subunit delta</fullName>
        <shortName evidence="8">F-ATPase subunit delta</shortName>
    </alternativeName>
</protein>
<comment type="similarity">
    <text evidence="8">Belongs to the ATPase delta chain family.</text>
</comment>
<dbReference type="InterPro" id="IPR000711">
    <property type="entry name" value="ATPase_OSCP/dsu"/>
</dbReference>
<evidence type="ECO:0000313" key="10">
    <source>
        <dbReference type="Proteomes" id="UP000886818"/>
    </source>
</evidence>
<dbReference type="PANTHER" id="PTHR11910">
    <property type="entry name" value="ATP SYNTHASE DELTA CHAIN"/>
    <property type="match status" value="1"/>
</dbReference>
<keyword evidence="8" id="KW-1003">Cell membrane</keyword>
<dbReference type="PROSITE" id="PS00389">
    <property type="entry name" value="ATPASE_DELTA"/>
    <property type="match status" value="1"/>
</dbReference>
<comment type="function">
    <text evidence="8">F(1)F(0) ATP synthase produces ATP from ADP in the presence of a proton or sodium gradient. F-type ATPases consist of two structural domains, F(1) containing the extramembraneous catalytic core and F(0) containing the membrane proton channel, linked together by a central stalk and a peripheral stalk. During catalysis, ATP synthesis in the catalytic domain of F(1) is coupled via a rotary mechanism of the central stalk subunits to proton translocation.</text>
</comment>
<dbReference type="Proteomes" id="UP000886818">
    <property type="component" value="Chromosome"/>
</dbReference>
<evidence type="ECO:0000256" key="5">
    <source>
        <dbReference type="ARBA" id="ARBA00023136"/>
    </source>
</evidence>
<accession>A0ABX8RCH1</accession>
<gene>
    <name evidence="8" type="primary">atpH</name>
    <name evidence="9" type="ORF">KVH43_03015</name>
</gene>
<dbReference type="NCBIfam" id="TIGR01145">
    <property type="entry name" value="ATP_synt_delta"/>
    <property type="match status" value="1"/>
</dbReference>
<keyword evidence="2 8" id="KW-0813">Transport</keyword>
<keyword evidence="7 8" id="KW-0066">ATP synthesis</keyword>
<comment type="subcellular location">
    <subcellularLocation>
        <location evidence="8">Cell membrane</location>
        <topology evidence="8">Peripheral membrane protein</topology>
    </subcellularLocation>
    <subcellularLocation>
        <location evidence="1">Membrane</location>
    </subcellularLocation>
</comment>
<keyword evidence="5 8" id="KW-0472">Membrane</keyword>
<dbReference type="NCBIfam" id="NF004403">
    <property type="entry name" value="PRK05758.2-4"/>
    <property type="match status" value="1"/>
</dbReference>
<dbReference type="NCBIfam" id="NF004402">
    <property type="entry name" value="PRK05758.2-2"/>
    <property type="match status" value="1"/>
</dbReference>
<comment type="function">
    <text evidence="8">This protein is part of the stalk that links CF(0) to CF(1). It either transmits conformational changes from CF(0) to CF(1) or is implicated in proton conduction.</text>
</comment>
<dbReference type="EMBL" id="CP078093">
    <property type="protein sequence ID" value="QXM06708.1"/>
    <property type="molecule type" value="Genomic_DNA"/>
</dbReference>
<dbReference type="InterPro" id="IPR020781">
    <property type="entry name" value="ATPase_OSCP/d_CS"/>
</dbReference>
<organism evidence="9 10">
    <name type="scientific">Crassaminicella indica</name>
    <dbReference type="NCBI Taxonomy" id="2855394"/>
    <lineage>
        <taxon>Bacteria</taxon>
        <taxon>Bacillati</taxon>
        <taxon>Bacillota</taxon>
        <taxon>Clostridia</taxon>
        <taxon>Eubacteriales</taxon>
        <taxon>Clostridiaceae</taxon>
        <taxon>Crassaminicella</taxon>
    </lineage>
</organism>
<evidence type="ECO:0000256" key="2">
    <source>
        <dbReference type="ARBA" id="ARBA00022448"/>
    </source>
</evidence>
<evidence type="ECO:0000256" key="7">
    <source>
        <dbReference type="ARBA" id="ARBA00023310"/>
    </source>
</evidence>
<evidence type="ECO:0000256" key="6">
    <source>
        <dbReference type="ARBA" id="ARBA00023196"/>
    </source>
</evidence>
<dbReference type="NCBIfam" id="NF009975">
    <property type="entry name" value="PRK13436.1"/>
    <property type="match status" value="1"/>
</dbReference>
<evidence type="ECO:0000256" key="1">
    <source>
        <dbReference type="ARBA" id="ARBA00004370"/>
    </source>
</evidence>
<sequence length="180" mass="20520">MAKLIEKTYADALFEVAVEGNQLESLKEEILFVLDAFKAYPDFYQLYNTPQISKDEKKKIIEETFKEKISTEMMNFLKILIDKRRTMYFEGIAKLFKKLANDHNNMIEGTVTTAVPLKDEEKLMLENKLSITIGKKVQLKNIVDPSIIGGALVKVGDKVIDGTIQSRLDTMKKDLAQILV</sequence>